<dbReference type="PANTHER" id="PTHR47305:SF1">
    <property type="entry name" value="BEN DOMAIN-CONTAINING PROTEIN"/>
    <property type="match status" value="1"/>
</dbReference>
<feature type="compositionally biased region" description="Polar residues" evidence="4">
    <location>
        <begin position="134"/>
        <end position="143"/>
    </location>
</feature>
<feature type="compositionally biased region" description="Basic residues" evidence="4">
    <location>
        <begin position="144"/>
        <end position="153"/>
    </location>
</feature>
<dbReference type="GO" id="GO:0005634">
    <property type="term" value="C:nucleus"/>
    <property type="evidence" value="ECO:0007669"/>
    <property type="project" value="UniProtKB-SubCell"/>
</dbReference>
<reference evidence="6" key="1">
    <citation type="submission" date="2020-10" db="EMBL/GenBank/DDBJ databases">
        <title>Chromosome-scale genome assembly of the Allis shad, Alosa alosa.</title>
        <authorList>
            <person name="Margot Z."/>
            <person name="Christophe K."/>
            <person name="Cabau C."/>
            <person name="Louis A."/>
            <person name="Berthelot C."/>
            <person name="Parey E."/>
            <person name="Roest Crollius H."/>
            <person name="Montfort J."/>
            <person name="Robinson-Rechavi M."/>
            <person name="Bucao C."/>
            <person name="Bouchez O."/>
            <person name="Gislard M."/>
            <person name="Lluch J."/>
            <person name="Milhes M."/>
            <person name="Lampietro C."/>
            <person name="Lopez Roques C."/>
            <person name="Donnadieu C."/>
            <person name="Braasch I."/>
            <person name="Desvignes T."/>
            <person name="Postlethwait J."/>
            <person name="Bobe J."/>
            <person name="Guiguen Y."/>
        </authorList>
    </citation>
    <scope>NUCLEOTIDE SEQUENCE</scope>
    <source>
        <strain evidence="6">M-15738</strain>
        <tissue evidence="6">Blood</tissue>
    </source>
</reference>
<accession>A0AAV6GLG3</accession>
<feature type="compositionally biased region" description="Basic residues" evidence="4">
    <location>
        <begin position="354"/>
        <end position="371"/>
    </location>
</feature>
<feature type="domain" description="BEN" evidence="5">
    <location>
        <begin position="452"/>
        <end position="550"/>
    </location>
</feature>
<name>A0AAV6GLG3_9TELE</name>
<keyword evidence="7" id="KW-1185">Reference proteome</keyword>
<evidence type="ECO:0000313" key="6">
    <source>
        <dbReference type="EMBL" id="KAG5275944.1"/>
    </source>
</evidence>
<dbReference type="EMBL" id="JADWDJ010000009">
    <property type="protein sequence ID" value="KAG5275944.1"/>
    <property type="molecule type" value="Genomic_DNA"/>
</dbReference>
<comment type="caution">
    <text evidence="6">The sequence shown here is derived from an EMBL/GenBank/DDBJ whole genome shotgun (WGS) entry which is preliminary data.</text>
</comment>
<feature type="compositionally biased region" description="Basic residues" evidence="4">
    <location>
        <begin position="118"/>
        <end position="127"/>
    </location>
</feature>
<evidence type="ECO:0000259" key="5">
    <source>
        <dbReference type="PROSITE" id="PS51457"/>
    </source>
</evidence>
<evidence type="ECO:0000256" key="4">
    <source>
        <dbReference type="SAM" id="MobiDB-lite"/>
    </source>
</evidence>
<dbReference type="GO" id="GO:0003677">
    <property type="term" value="F:DNA binding"/>
    <property type="evidence" value="ECO:0007669"/>
    <property type="project" value="InterPro"/>
</dbReference>
<keyword evidence="3" id="KW-0175">Coiled coil</keyword>
<organism evidence="6 7">
    <name type="scientific">Alosa alosa</name>
    <name type="common">allis shad</name>
    <dbReference type="NCBI Taxonomy" id="278164"/>
    <lineage>
        <taxon>Eukaryota</taxon>
        <taxon>Metazoa</taxon>
        <taxon>Chordata</taxon>
        <taxon>Craniata</taxon>
        <taxon>Vertebrata</taxon>
        <taxon>Euteleostomi</taxon>
        <taxon>Actinopterygii</taxon>
        <taxon>Neopterygii</taxon>
        <taxon>Teleostei</taxon>
        <taxon>Clupei</taxon>
        <taxon>Clupeiformes</taxon>
        <taxon>Clupeoidei</taxon>
        <taxon>Clupeidae</taxon>
        <taxon>Alosa</taxon>
    </lineage>
</organism>
<dbReference type="InterPro" id="IPR018379">
    <property type="entry name" value="BEN_domain"/>
</dbReference>
<dbReference type="Proteomes" id="UP000823561">
    <property type="component" value="Chromosome 9"/>
</dbReference>
<dbReference type="SMART" id="SM01025">
    <property type="entry name" value="BEN"/>
    <property type="match status" value="1"/>
</dbReference>
<dbReference type="PROSITE" id="PS51457">
    <property type="entry name" value="BEN"/>
    <property type="match status" value="1"/>
</dbReference>
<evidence type="ECO:0000256" key="2">
    <source>
        <dbReference type="ARBA" id="ARBA00023242"/>
    </source>
</evidence>
<dbReference type="PANTHER" id="PTHR47305">
    <property type="entry name" value="BEN DOMAIN-CONTAINING PROTEIN 2"/>
    <property type="match status" value="1"/>
</dbReference>
<sequence length="561" mass="61468">MKVECGQSSDGTRFICPGEGGVDCAENAEGNEEGMSEIIVQLDDELPPSSPETFSSPETDIFLFAPVSDFEEDGANCDSDSSSVPAGNVKQQSSINLNVRKIKLEGCAEKNGVVPRRTDRKPRRKKTSSPVPKHNSSLSTNGQPKRRGTKKSLVKIQPCKSGQAEQDRMSGETAGWIPAPYTKQETAISPQAAMEPPGFPSLQGKMEEPFCEKKDNILLEVLKYCQTLCTVVQRLEQKIDSLQADCSQLYLHINREDSKKEWHSAIQRPVFKGADLQFHAPTLSLRPPDKPHASSFLGRDEPPWGCVQQNKVNAQCLLPSNGNTFTCGPNSLDSSQPEAYFGEADKASAGKIAGRGRRGRGQGRGRRQGASRKKDPALQKVPPLRANQPKRRVSLPVSADEGLCASKVAKILSELQGRRSAPGGSVEECCEATKNNSVSNDKEQHVMIGSAFRKVWIPYSVYMEAFKQDEPQKAVVPVLHAVFSQSVLCCSAVVPNPQRGIQELSPNKLEAIREWLAEMYPRHELEVKGKAWAECLGVLNSITKKLKTDTTPTKTASFELP</sequence>
<evidence type="ECO:0000313" key="7">
    <source>
        <dbReference type="Proteomes" id="UP000823561"/>
    </source>
</evidence>
<keyword evidence="2" id="KW-0539">Nucleus</keyword>
<protein>
    <recommendedName>
        <fullName evidence="5">BEN domain-containing protein</fullName>
    </recommendedName>
</protein>
<gene>
    <name evidence="6" type="ORF">AALO_G00126230</name>
</gene>
<proteinExistence type="predicted"/>
<feature type="region of interest" description="Disordered" evidence="4">
    <location>
        <begin position="108"/>
        <end position="176"/>
    </location>
</feature>
<comment type="subcellular location">
    <subcellularLocation>
        <location evidence="1">Nucleus</location>
    </subcellularLocation>
</comment>
<evidence type="ECO:0000256" key="3">
    <source>
        <dbReference type="SAM" id="Coils"/>
    </source>
</evidence>
<feature type="coiled-coil region" evidence="3">
    <location>
        <begin position="225"/>
        <end position="252"/>
    </location>
</feature>
<feature type="region of interest" description="Disordered" evidence="4">
    <location>
        <begin position="344"/>
        <end position="392"/>
    </location>
</feature>
<dbReference type="AlphaFoldDB" id="A0AAV6GLG3"/>
<evidence type="ECO:0000256" key="1">
    <source>
        <dbReference type="ARBA" id="ARBA00004123"/>
    </source>
</evidence>